<organism evidence="1">
    <name type="scientific">marine sediment metagenome</name>
    <dbReference type="NCBI Taxonomy" id="412755"/>
    <lineage>
        <taxon>unclassified sequences</taxon>
        <taxon>metagenomes</taxon>
        <taxon>ecological metagenomes</taxon>
    </lineage>
</organism>
<evidence type="ECO:0000313" key="1">
    <source>
        <dbReference type="EMBL" id="GAH92544.1"/>
    </source>
</evidence>
<protein>
    <submittedName>
        <fullName evidence="1">Uncharacterized protein</fullName>
    </submittedName>
</protein>
<sequence>MPFVDTVKLVTDEAPPPEFYRYAEVNVKYVPTEDYELGQQGPAFSQAGVSHYLQDDRGFRYRDSYGYFSVDFELPAVLDSKPCTFKESLSSIANMDFLGRSPEEFKVSRLDLCIEEPGERNEVAESLSQLFKSAPSPHRARFDNTVYFARSSKMVQRLRCYNRTVKTAGEEPAPDGRDLLRFELQRRRPRVIRHQFRAETVSGLDPDMLQYVMAKNLLPLAGSKIVDYDKLIRTGYEGLAVAGFLALRELA</sequence>
<reference evidence="1" key="1">
    <citation type="journal article" date="2014" name="Front. Microbiol.">
        <title>High frequency of phylogenetically diverse reductive dehalogenase-homologous genes in deep subseafloor sedimentary metagenomes.</title>
        <authorList>
            <person name="Kawai M."/>
            <person name="Futagami T."/>
            <person name="Toyoda A."/>
            <person name="Takaki Y."/>
            <person name="Nishi S."/>
            <person name="Hori S."/>
            <person name="Arai W."/>
            <person name="Tsubouchi T."/>
            <person name="Morono Y."/>
            <person name="Uchiyama I."/>
            <person name="Ito T."/>
            <person name="Fujiyama A."/>
            <person name="Inagaki F."/>
            <person name="Takami H."/>
        </authorList>
    </citation>
    <scope>NUCLEOTIDE SEQUENCE</scope>
    <source>
        <strain evidence="1">Expedition CK06-06</strain>
    </source>
</reference>
<accession>X1KQW7</accession>
<comment type="caution">
    <text evidence="1">The sequence shown here is derived from an EMBL/GenBank/DDBJ whole genome shotgun (WGS) entry which is preliminary data.</text>
</comment>
<feature type="non-terminal residue" evidence="1">
    <location>
        <position position="251"/>
    </location>
</feature>
<gene>
    <name evidence="1" type="ORF">S06H3_03503</name>
</gene>
<proteinExistence type="predicted"/>
<name>X1KQW7_9ZZZZ</name>
<dbReference type="AlphaFoldDB" id="X1KQW7"/>
<dbReference type="EMBL" id="BARV01001145">
    <property type="protein sequence ID" value="GAH92544.1"/>
    <property type="molecule type" value="Genomic_DNA"/>
</dbReference>